<dbReference type="GO" id="GO:0000166">
    <property type="term" value="F:nucleotide binding"/>
    <property type="evidence" value="ECO:0007669"/>
    <property type="project" value="InterPro"/>
</dbReference>
<gene>
    <name evidence="3" type="ORF">CBW46_015415</name>
</gene>
<dbReference type="InterPro" id="IPR036291">
    <property type="entry name" value="NAD(P)-bd_dom_sf"/>
</dbReference>
<name>A0A2W1N6N5_PAEXE</name>
<evidence type="ECO:0000259" key="1">
    <source>
        <dbReference type="Pfam" id="PF01408"/>
    </source>
</evidence>
<dbReference type="Proteomes" id="UP000214746">
    <property type="component" value="Unassembled WGS sequence"/>
</dbReference>
<reference evidence="3" key="1">
    <citation type="submission" date="2018-06" db="EMBL/GenBank/DDBJ databases">
        <title>Paenibacillus xerothermodurans sp. nov. an extremely dry heat resistant spore forming bacterium isolated from the soil of Cape Canaveral, Florida.</title>
        <authorList>
            <person name="Seuylemezian A."/>
            <person name="Kaur N."/>
            <person name="Patil P."/>
            <person name="Patil P."/>
            <person name="Mayilraj S."/>
            <person name="Vaishampayan P."/>
        </authorList>
    </citation>
    <scope>NUCLEOTIDE SEQUENCE [LARGE SCALE GENOMIC DNA]</scope>
    <source>
        <strain evidence="3">ATCC 27380</strain>
    </source>
</reference>
<evidence type="ECO:0000259" key="2">
    <source>
        <dbReference type="Pfam" id="PF22725"/>
    </source>
</evidence>
<dbReference type="SUPFAM" id="SSF55347">
    <property type="entry name" value="Glyceraldehyde-3-phosphate dehydrogenase-like, C-terminal domain"/>
    <property type="match status" value="1"/>
</dbReference>
<dbReference type="Pfam" id="PF22725">
    <property type="entry name" value="GFO_IDH_MocA_C3"/>
    <property type="match status" value="1"/>
</dbReference>
<dbReference type="EMBL" id="NHRJ02000010">
    <property type="protein sequence ID" value="PZE20067.1"/>
    <property type="molecule type" value="Genomic_DNA"/>
</dbReference>
<dbReference type="InterPro" id="IPR055170">
    <property type="entry name" value="GFO_IDH_MocA-like_dom"/>
</dbReference>
<dbReference type="PANTHER" id="PTHR43249">
    <property type="entry name" value="UDP-N-ACETYL-2-AMINO-2-DEOXY-D-GLUCURONATE OXIDASE"/>
    <property type="match status" value="1"/>
</dbReference>
<dbReference type="AlphaFoldDB" id="A0A2W1N6N5"/>
<protein>
    <submittedName>
        <fullName evidence="3">Gfo/Idh/MocA family oxidoreductase</fullName>
    </submittedName>
</protein>
<dbReference type="InterPro" id="IPR000683">
    <property type="entry name" value="Gfo/Idh/MocA-like_OxRdtase_N"/>
</dbReference>
<feature type="domain" description="Gfo/Idh/MocA-like oxidoreductase N-terminal" evidence="1">
    <location>
        <begin position="4"/>
        <end position="123"/>
    </location>
</feature>
<sequence>MKKIRVAVIGCGAIAQRRHIPEYAQNPHVELVAFCDPVIERALEYAEEFSAEAYADYEQMLSEVRPDAVSVCTPNYLHAAAAIASANAGAHVLVEKPIATTAEEAQAMVAAARSNVVYLMVGHNQRLMPPHVKAKEILQSGKLGKVLTFRTSFGHPGPEAWSVDAENSWFFRKDEAIMGAMGDLGVHKADLIRFFLDDEVADVAAFVETLHKENTAVDDNATCLLRMQGGAIGTMVASWTYYKGEDNSTVLWCENGVMKIGTHPQDQVIVELRDGTIERYQVGAIATNEKQTNSGVIDAFVNSLVTQTPPLISGEEGMKSLEVILAAFESNATGNIVKLNSAQPILT</sequence>
<accession>A0A2W1N6N5</accession>
<feature type="domain" description="GFO/IDH/MocA-like oxidoreductase" evidence="2">
    <location>
        <begin position="132"/>
        <end position="258"/>
    </location>
</feature>
<evidence type="ECO:0000313" key="4">
    <source>
        <dbReference type="Proteomes" id="UP000214746"/>
    </source>
</evidence>
<dbReference type="Gene3D" id="3.40.50.720">
    <property type="entry name" value="NAD(P)-binding Rossmann-like Domain"/>
    <property type="match status" value="1"/>
</dbReference>
<organism evidence="3 4">
    <name type="scientific">Paenibacillus xerothermodurans</name>
    <dbReference type="NCBI Taxonomy" id="1977292"/>
    <lineage>
        <taxon>Bacteria</taxon>
        <taxon>Bacillati</taxon>
        <taxon>Bacillota</taxon>
        <taxon>Bacilli</taxon>
        <taxon>Bacillales</taxon>
        <taxon>Paenibacillaceae</taxon>
        <taxon>Paenibacillus</taxon>
    </lineage>
</organism>
<dbReference type="OrthoDB" id="9815825at2"/>
<comment type="caution">
    <text evidence="3">The sequence shown here is derived from an EMBL/GenBank/DDBJ whole genome shotgun (WGS) entry which is preliminary data.</text>
</comment>
<evidence type="ECO:0000313" key="3">
    <source>
        <dbReference type="EMBL" id="PZE20067.1"/>
    </source>
</evidence>
<dbReference type="RefSeq" id="WP_089200888.1">
    <property type="nucleotide sequence ID" value="NZ_NHRJ02000010.1"/>
</dbReference>
<dbReference type="InterPro" id="IPR052515">
    <property type="entry name" value="Gfo/Idh/MocA_Oxidoreductase"/>
</dbReference>
<dbReference type="SUPFAM" id="SSF51735">
    <property type="entry name" value="NAD(P)-binding Rossmann-fold domains"/>
    <property type="match status" value="1"/>
</dbReference>
<proteinExistence type="predicted"/>
<keyword evidence="4" id="KW-1185">Reference proteome</keyword>
<dbReference type="Gene3D" id="3.30.360.10">
    <property type="entry name" value="Dihydrodipicolinate Reductase, domain 2"/>
    <property type="match status" value="1"/>
</dbReference>
<dbReference type="PANTHER" id="PTHR43249:SF1">
    <property type="entry name" value="D-GLUCOSIDE 3-DEHYDROGENASE"/>
    <property type="match status" value="1"/>
</dbReference>
<dbReference type="Pfam" id="PF01408">
    <property type="entry name" value="GFO_IDH_MocA"/>
    <property type="match status" value="1"/>
</dbReference>